<dbReference type="AlphaFoldDB" id="A0A1H7HM07"/>
<name>A0A1H7HM07_STRJI</name>
<dbReference type="EMBL" id="FOAZ01000002">
    <property type="protein sequence ID" value="SEK50657.1"/>
    <property type="molecule type" value="Genomic_DNA"/>
</dbReference>
<organism evidence="1 2">
    <name type="scientific">Streptacidiphilus jiangxiensis</name>
    <dbReference type="NCBI Taxonomy" id="235985"/>
    <lineage>
        <taxon>Bacteria</taxon>
        <taxon>Bacillati</taxon>
        <taxon>Actinomycetota</taxon>
        <taxon>Actinomycetes</taxon>
        <taxon>Kitasatosporales</taxon>
        <taxon>Streptomycetaceae</taxon>
        <taxon>Streptacidiphilus</taxon>
    </lineage>
</organism>
<sequence length="66" mass="6669">MRPRPAPRALPVRIVALAGGCGALLGLVLATATVRPAPRPTAVAFSSDGTVTDWNTIITGGPGHPQ</sequence>
<reference evidence="2" key="1">
    <citation type="submission" date="2016-10" db="EMBL/GenBank/DDBJ databases">
        <authorList>
            <person name="Varghese N."/>
        </authorList>
    </citation>
    <scope>NUCLEOTIDE SEQUENCE [LARGE SCALE GENOMIC DNA]</scope>
    <source>
        <strain evidence="2">DSM 45096 / BCRC 16803 / CGMCC 4.1857 / CIP 109030 / JCM 12277 / KCTC 19219 / NBRC 100920 / 33214</strain>
    </source>
</reference>
<keyword evidence="2" id="KW-1185">Reference proteome</keyword>
<proteinExistence type="predicted"/>
<gene>
    <name evidence="1" type="ORF">SAMN05414137_102250</name>
</gene>
<evidence type="ECO:0000313" key="2">
    <source>
        <dbReference type="Proteomes" id="UP000183015"/>
    </source>
</evidence>
<accession>A0A1H7HM07</accession>
<dbReference type="RefSeq" id="WP_143094162.1">
    <property type="nucleotide sequence ID" value="NZ_BBPN01000033.1"/>
</dbReference>
<evidence type="ECO:0000313" key="1">
    <source>
        <dbReference type="EMBL" id="SEK50657.1"/>
    </source>
</evidence>
<protein>
    <submittedName>
        <fullName evidence="1">Uncharacterized protein</fullName>
    </submittedName>
</protein>
<dbReference type="Proteomes" id="UP000183015">
    <property type="component" value="Unassembled WGS sequence"/>
</dbReference>